<dbReference type="GO" id="GO:0008146">
    <property type="term" value="F:sulfotransferase activity"/>
    <property type="evidence" value="ECO:0007669"/>
    <property type="project" value="InterPro"/>
</dbReference>
<gene>
    <name evidence="1" type="ORF">DU002_16920</name>
</gene>
<protein>
    <recommendedName>
        <fullName evidence="3">Sulfotransferase family protein</fullName>
    </recommendedName>
</protein>
<dbReference type="GO" id="GO:0016020">
    <property type="term" value="C:membrane"/>
    <property type="evidence" value="ECO:0007669"/>
    <property type="project" value="InterPro"/>
</dbReference>
<dbReference type="EMBL" id="QPID01000012">
    <property type="protein sequence ID" value="RCU45110.1"/>
    <property type="molecule type" value="Genomic_DNA"/>
</dbReference>
<dbReference type="Pfam" id="PF03567">
    <property type="entry name" value="Sulfotransfer_2"/>
    <property type="match status" value="1"/>
</dbReference>
<proteinExistence type="predicted"/>
<comment type="caution">
    <text evidence="1">The sequence shown here is derived from an EMBL/GenBank/DDBJ whole genome shotgun (WGS) entry which is preliminary data.</text>
</comment>
<dbReference type="AlphaFoldDB" id="A0A368N4K7"/>
<accession>A0A368N4K7</accession>
<reference evidence="1 2" key="1">
    <citation type="submission" date="2018-07" db="EMBL/GenBank/DDBJ databases">
        <title>Corallincola holothuriorum sp. nov., a new facultative anaerobe isolated from sea cucumber Apostichopus japonicus.</title>
        <authorList>
            <person name="Xia H."/>
        </authorList>
    </citation>
    <scope>NUCLEOTIDE SEQUENCE [LARGE SCALE GENOMIC DNA]</scope>
    <source>
        <strain evidence="1 2">C4</strain>
    </source>
</reference>
<sequence length="226" mass="26625">MIISHRHKFIFLKTNKTAGTSIELALRQHCGGEDVITRVTPTDESKSQQLGGCGAQHYLVPLKHYSKGDWINLLKGKPRRFYNHIRAAEVRELVGAEIWDSYYKFCFERNPWDKVVSLYFWRCRQEPRPSLEKFVEEEASKAINLRGWQVYTINNQIAVDKVYRFEQMDQAMKELAERFALPSLCLPNAKSSFRESKNYRELFSEPLRQRVGELFSKQVSLFDYQF</sequence>
<evidence type="ECO:0000313" key="2">
    <source>
        <dbReference type="Proteomes" id="UP000252558"/>
    </source>
</evidence>
<dbReference type="InterPro" id="IPR005331">
    <property type="entry name" value="Sulfotransferase"/>
</dbReference>
<dbReference type="Gene3D" id="3.40.50.300">
    <property type="entry name" value="P-loop containing nucleotide triphosphate hydrolases"/>
    <property type="match status" value="1"/>
</dbReference>
<keyword evidence="2" id="KW-1185">Reference proteome</keyword>
<dbReference type="Proteomes" id="UP000252558">
    <property type="component" value="Unassembled WGS sequence"/>
</dbReference>
<dbReference type="SUPFAM" id="SSF52540">
    <property type="entry name" value="P-loop containing nucleoside triphosphate hydrolases"/>
    <property type="match status" value="1"/>
</dbReference>
<dbReference type="InterPro" id="IPR027417">
    <property type="entry name" value="P-loop_NTPase"/>
</dbReference>
<organism evidence="1 2">
    <name type="scientific">Corallincola holothuriorum</name>
    <dbReference type="NCBI Taxonomy" id="2282215"/>
    <lineage>
        <taxon>Bacteria</taxon>
        <taxon>Pseudomonadati</taxon>
        <taxon>Pseudomonadota</taxon>
        <taxon>Gammaproteobacteria</taxon>
        <taxon>Alteromonadales</taxon>
        <taxon>Psychromonadaceae</taxon>
        <taxon>Corallincola</taxon>
    </lineage>
</organism>
<evidence type="ECO:0008006" key="3">
    <source>
        <dbReference type="Google" id="ProtNLM"/>
    </source>
</evidence>
<name>A0A368N4K7_9GAMM</name>
<evidence type="ECO:0000313" key="1">
    <source>
        <dbReference type="EMBL" id="RCU45110.1"/>
    </source>
</evidence>
<dbReference type="OrthoDB" id="288532at2"/>
<dbReference type="RefSeq" id="WP_114339629.1">
    <property type="nucleotide sequence ID" value="NZ_QPID01000012.1"/>
</dbReference>